<dbReference type="AlphaFoldDB" id="A0A9X0A373"/>
<comment type="caution">
    <text evidence="1">The sequence shown here is derived from an EMBL/GenBank/DDBJ whole genome shotgun (WGS) entry which is preliminary data.</text>
</comment>
<proteinExistence type="predicted"/>
<evidence type="ECO:0000313" key="2">
    <source>
        <dbReference type="Proteomes" id="UP001163046"/>
    </source>
</evidence>
<gene>
    <name evidence="1" type="ORF">OS493_013590</name>
</gene>
<organism evidence="1 2">
    <name type="scientific">Desmophyllum pertusum</name>
    <dbReference type="NCBI Taxonomy" id="174260"/>
    <lineage>
        <taxon>Eukaryota</taxon>
        <taxon>Metazoa</taxon>
        <taxon>Cnidaria</taxon>
        <taxon>Anthozoa</taxon>
        <taxon>Hexacorallia</taxon>
        <taxon>Scleractinia</taxon>
        <taxon>Caryophylliina</taxon>
        <taxon>Caryophylliidae</taxon>
        <taxon>Desmophyllum</taxon>
    </lineage>
</organism>
<dbReference type="PANTHER" id="PTHR12369">
    <property type="entry name" value="CHONDROITIN SYNTHASE"/>
    <property type="match status" value="1"/>
</dbReference>
<name>A0A9X0A373_9CNID</name>
<dbReference type="InterPro" id="IPR051227">
    <property type="entry name" value="CS_glycosyltransferase"/>
</dbReference>
<dbReference type="OrthoDB" id="5971499at2759"/>
<protein>
    <submittedName>
        <fullName evidence="1">Uncharacterized protein</fullName>
    </submittedName>
</protein>
<dbReference type="EMBL" id="MU825402">
    <property type="protein sequence ID" value="KAJ7392215.1"/>
    <property type="molecule type" value="Genomic_DNA"/>
</dbReference>
<reference evidence="1" key="1">
    <citation type="submission" date="2023-01" db="EMBL/GenBank/DDBJ databases">
        <title>Genome assembly of the deep-sea coral Lophelia pertusa.</title>
        <authorList>
            <person name="Herrera S."/>
            <person name="Cordes E."/>
        </authorList>
    </citation>
    <scope>NUCLEOTIDE SEQUENCE</scope>
    <source>
        <strain evidence="1">USNM1676648</strain>
        <tissue evidence="1">Polyp</tissue>
    </source>
</reference>
<keyword evidence="2" id="KW-1185">Reference proteome</keyword>
<sequence>MGDPGIVWTWNNRVADKEIIHTVVDKMIASLRLNTSKDYFLKRIHKVLHKSDPVYGNRFSVDVEVGLKQSRRSFRLSEHVFVKTASGKLCFPEGFNWKSEATVYFILPVKNQGTWVYHLSTSSLLPAC</sequence>
<dbReference type="GO" id="GO:0008376">
    <property type="term" value="F:acetylgalactosaminyltransferase activity"/>
    <property type="evidence" value="ECO:0007669"/>
    <property type="project" value="TreeGrafter"/>
</dbReference>
<dbReference type="PANTHER" id="PTHR12369:SF5">
    <property type="entry name" value="HEXOSYLTRANSFERASE"/>
    <property type="match status" value="1"/>
</dbReference>
<dbReference type="Proteomes" id="UP001163046">
    <property type="component" value="Unassembled WGS sequence"/>
</dbReference>
<accession>A0A9X0A373</accession>
<evidence type="ECO:0000313" key="1">
    <source>
        <dbReference type="EMBL" id="KAJ7392215.1"/>
    </source>
</evidence>